<dbReference type="Pfam" id="PF10342">
    <property type="entry name" value="Kre9_KNH"/>
    <property type="match status" value="1"/>
</dbReference>
<evidence type="ECO:0000259" key="8">
    <source>
        <dbReference type="Pfam" id="PF10342"/>
    </source>
</evidence>
<keyword evidence="6 7" id="KW-0472">Membrane</keyword>
<keyword evidence="5 7" id="KW-1133">Transmembrane helix</keyword>
<evidence type="ECO:0000256" key="7">
    <source>
        <dbReference type="SAM" id="Phobius"/>
    </source>
</evidence>
<accession>A0A9N8VMP7</accession>
<evidence type="ECO:0000256" key="6">
    <source>
        <dbReference type="ARBA" id="ARBA00023136"/>
    </source>
</evidence>
<name>A0A9N8VMP7_9GLOM</name>
<comment type="caution">
    <text evidence="9">The sequence shown here is derived from an EMBL/GenBank/DDBJ whole genome shotgun (WGS) entry which is preliminary data.</text>
</comment>
<evidence type="ECO:0000256" key="1">
    <source>
        <dbReference type="ARBA" id="ARBA00004370"/>
    </source>
</evidence>
<evidence type="ECO:0000256" key="2">
    <source>
        <dbReference type="ARBA" id="ARBA00009530"/>
    </source>
</evidence>
<comment type="subcellular location">
    <subcellularLocation>
        <location evidence="1">Membrane</location>
    </subcellularLocation>
</comment>
<keyword evidence="10" id="KW-1185">Reference proteome</keyword>
<feature type="transmembrane region" description="Helical" evidence="7">
    <location>
        <begin position="162"/>
        <end position="183"/>
    </location>
</feature>
<evidence type="ECO:0000256" key="4">
    <source>
        <dbReference type="ARBA" id="ARBA00022729"/>
    </source>
</evidence>
<comment type="similarity">
    <text evidence="2">Belongs to the UPF0057 (PMP3) family.</text>
</comment>
<evidence type="ECO:0000256" key="5">
    <source>
        <dbReference type="ARBA" id="ARBA00022989"/>
    </source>
</evidence>
<reference evidence="9" key="1">
    <citation type="submission" date="2021-06" db="EMBL/GenBank/DDBJ databases">
        <authorList>
            <person name="Kallberg Y."/>
            <person name="Tangrot J."/>
            <person name="Rosling A."/>
        </authorList>
    </citation>
    <scope>NUCLEOTIDE SEQUENCE</scope>
    <source>
        <strain evidence="9">CL551</strain>
    </source>
</reference>
<evidence type="ECO:0000313" key="10">
    <source>
        <dbReference type="Proteomes" id="UP000789342"/>
    </source>
</evidence>
<sequence>MSSYKFVIFILAIYCYMVVEATYYVTLNTPQNVQTGSTITISWNLTGTQDSNAELGIYKEATSASTTINASVDLSQGRETWVVTVDAGNYKLYILNEYTKNIIYSDVFTVQYVSLDSNDSSSSTTGSGTSPDLIIIILAFSIMGFAVITFAIIGVYKADDKPIFLILYLLAFSLPPLAVAICFHKGKPKSTYGATVHVIFSLCTTFTYIAGVLHALYWIFTTFVSKEATEEANKEG</sequence>
<dbReference type="InterPro" id="IPR000612">
    <property type="entry name" value="PMP3"/>
</dbReference>
<keyword evidence="3 7" id="KW-0812">Transmembrane</keyword>
<gene>
    <name evidence="9" type="ORF">AMORRO_LOCUS1079</name>
</gene>
<dbReference type="Proteomes" id="UP000789342">
    <property type="component" value="Unassembled WGS sequence"/>
</dbReference>
<dbReference type="GO" id="GO:0016020">
    <property type="term" value="C:membrane"/>
    <property type="evidence" value="ECO:0007669"/>
    <property type="project" value="UniProtKB-SubCell"/>
</dbReference>
<dbReference type="OrthoDB" id="2438998at2759"/>
<dbReference type="EMBL" id="CAJVPV010000392">
    <property type="protein sequence ID" value="CAG8454613.1"/>
    <property type="molecule type" value="Genomic_DNA"/>
</dbReference>
<proteinExistence type="inferred from homology"/>
<dbReference type="AlphaFoldDB" id="A0A9N8VMP7"/>
<feature type="transmembrane region" description="Helical" evidence="7">
    <location>
        <begin position="195"/>
        <end position="220"/>
    </location>
</feature>
<evidence type="ECO:0000256" key="3">
    <source>
        <dbReference type="ARBA" id="ARBA00022692"/>
    </source>
</evidence>
<feature type="transmembrane region" description="Helical" evidence="7">
    <location>
        <begin position="6"/>
        <end position="25"/>
    </location>
</feature>
<organism evidence="9 10">
    <name type="scientific">Acaulospora morrowiae</name>
    <dbReference type="NCBI Taxonomy" id="94023"/>
    <lineage>
        <taxon>Eukaryota</taxon>
        <taxon>Fungi</taxon>
        <taxon>Fungi incertae sedis</taxon>
        <taxon>Mucoromycota</taxon>
        <taxon>Glomeromycotina</taxon>
        <taxon>Glomeromycetes</taxon>
        <taxon>Diversisporales</taxon>
        <taxon>Acaulosporaceae</taxon>
        <taxon>Acaulospora</taxon>
    </lineage>
</organism>
<keyword evidence="4" id="KW-0732">Signal</keyword>
<protein>
    <submittedName>
        <fullName evidence="9">5619_t:CDS:1</fullName>
    </submittedName>
</protein>
<dbReference type="InterPro" id="IPR018466">
    <property type="entry name" value="Kre9/Knh1-like_N"/>
</dbReference>
<feature type="domain" description="Yeast cell wall synthesis Kre9/Knh1-like N-terminal" evidence="8">
    <location>
        <begin position="31"/>
        <end position="110"/>
    </location>
</feature>
<feature type="transmembrane region" description="Helical" evidence="7">
    <location>
        <begin position="133"/>
        <end position="156"/>
    </location>
</feature>
<dbReference type="Pfam" id="PF01679">
    <property type="entry name" value="Pmp3"/>
    <property type="match status" value="1"/>
</dbReference>
<evidence type="ECO:0000313" key="9">
    <source>
        <dbReference type="EMBL" id="CAG8454613.1"/>
    </source>
</evidence>